<name>A0A2M9ZAN2_9LEPT</name>
<evidence type="ECO:0008006" key="3">
    <source>
        <dbReference type="Google" id="ProtNLM"/>
    </source>
</evidence>
<evidence type="ECO:0000313" key="1">
    <source>
        <dbReference type="EMBL" id="PJZ65480.1"/>
    </source>
</evidence>
<gene>
    <name evidence="1" type="ORF">CH371_13940</name>
</gene>
<evidence type="ECO:0000313" key="2">
    <source>
        <dbReference type="Proteomes" id="UP000231912"/>
    </source>
</evidence>
<sequence>MGQEDDQNLENIIAGGLLGAGLTTLLKNRKADSTEIALGALLGAIVLSSINAKEKAKEHNQEVLIRRGDSLYRRLPNGREIFLKNLPPRRSNFPTEYDLS</sequence>
<dbReference type="RefSeq" id="WP_100759432.1">
    <property type="nucleotide sequence ID" value="NZ_NPDT01000005.1"/>
</dbReference>
<dbReference type="Proteomes" id="UP000231912">
    <property type="component" value="Unassembled WGS sequence"/>
</dbReference>
<proteinExistence type="predicted"/>
<dbReference type="EMBL" id="NPDT01000005">
    <property type="protein sequence ID" value="PJZ65480.1"/>
    <property type="molecule type" value="Genomic_DNA"/>
</dbReference>
<protein>
    <recommendedName>
        <fullName evidence="3">Glycine zipper 2TM domain-containing protein</fullName>
    </recommendedName>
</protein>
<accession>A0A2M9ZAN2</accession>
<comment type="caution">
    <text evidence="1">The sequence shown here is derived from an EMBL/GenBank/DDBJ whole genome shotgun (WGS) entry which is preliminary data.</text>
</comment>
<organism evidence="1 2">
    <name type="scientific">Leptospira wolffii</name>
    <dbReference type="NCBI Taxonomy" id="409998"/>
    <lineage>
        <taxon>Bacteria</taxon>
        <taxon>Pseudomonadati</taxon>
        <taxon>Spirochaetota</taxon>
        <taxon>Spirochaetia</taxon>
        <taxon>Leptospirales</taxon>
        <taxon>Leptospiraceae</taxon>
        <taxon>Leptospira</taxon>
    </lineage>
</organism>
<reference evidence="1 2" key="1">
    <citation type="submission" date="2017-07" db="EMBL/GenBank/DDBJ databases">
        <title>Leptospira spp. isolated from tropical soils.</title>
        <authorList>
            <person name="Thibeaux R."/>
            <person name="Iraola G."/>
            <person name="Ferres I."/>
            <person name="Bierque E."/>
            <person name="Girault D."/>
            <person name="Soupe-Gilbert M.-E."/>
            <person name="Picardeau M."/>
            <person name="Goarant C."/>
        </authorList>
    </citation>
    <scope>NUCLEOTIDE SEQUENCE [LARGE SCALE GENOMIC DNA]</scope>
    <source>
        <strain evidence="1 2">FH2-C-A2</strain>
    </source>
</reference>
<dbReference type="AlphaFoldDB" id="A0A2M9ZAN2"/>